<name>A0AAW1XQT3_RUBAR</name>
<organism evidence="5 6">
    <name type="scientific">Rubus argutus</name>
    <name type="common">Southern blackberry</name>
    <dbReference type="NCBI Taxonomy" id="59490"/>
    <lineage>
        <taxon>Eukaryota</taxon>
        <taxon>Viridiplantae</taxon>
        <taxon>Streptophyta</taxon>
        <taxon>Embryophyta</taxon>
        <taxon>Tracheophyta</taxon>
        <taxon>Spermatophyta</taxon>
        <taxon>Magnoliopsida</taxon>
        <taxon>eudicotyledons</taxon>
        <taxon>Gunneridae</taxon>
        <taxon>Pentapetalae</taxon>
        <taxon>rosids</taxon>
        <taxon>fabids</taxon>
        <taxon>Rosales</taxon>
        <taxon>Rosaceae</taxon>
        <taxon>Rosoideae</taxon>
        <taxon>Rosoideae incertae sedis</taxon>
        <taxon>Rubus</taxon>
    </lineage>
</organism>
<feature type="chain" id="PRO_5044025042" description="Pentatricopeptide repeat-containing protein" evidence="4">
    <location>
        <begin position="22"/>
        <end position="167"/>
    </location>
</feature>
<accession>A0AAW1XQT3</accession>
<proteinExistence type="inferred from homology"/>
<dbReference type="AlphaFoldDB" id="A0AAW1XQT3"/>
<dbReference type="Pfam" id="PF01535">
    <property type="entry name" value="PPR"/>
    <property type="match status" value="1"/>
</dbReference>
<keyword evidence="2" id="KW-0677">Repeat</keyword>
<feature type="signal peptide" evidence="4">
    <location>
        <begin position="1"/>
        <end position="21"/>
    </location>
</feature>
<comment type="caution">
    <text evidence="5">The sequence shown here is derived from an EMBL/GenBank/DDBJ whole genome shotgun (WGS) entry which is preliminary data.</text>
</comment>
<evidence type="ECO:0008006" key="7">
    <source>
        <dbReference type="Google" id="ProtNLM"/>
    </source>
</evidence>
<evidence type="ECO:0000313" key="5">
    <source>
        <dbReference type="EMBL" id="KAK9937967.1"/>
    </source>
</evidence>
<dbReference type="InterPro" id="IPR002885">
    <property type="entry name" value="PPR_rpt"/>
</dbReference>
<dbReference type="InterPro" id="IPR011990">
    <property type="entry name" value="TPR-like_helical_dom_sf"/>
</dbReference>
<dbReference type="Pfam" id="PF12854">
    <property type="entry name" value="PPR_1"/>
    <property type="match status" value="1"/>
</dbReference>
<dbReference type="Gene3D" id="1.25.40.10">
    <property type="entry name" value="Tetratricopeptide repeat domain"/>
    <property type="match status" value="1"/>
</dbReference>
<feature type="repeat" description="PPR" evidence="3">
    <location>
        <begin position="125"/>
        <end position="159"/>
    </location>
</feature>
<protein>
    <recommendedName>
        <fullName evidence="7">Pentatricopeptide repeat-containing protein</fullName>
    </recommendedName>
</protein>
<gene>
    <name evidence="5" type="ORF">M0R45_014730</name>
</gene>
<dbReference type="Proteomes" id="UP001457282">
    <property type="component" value="Unassembled WGS sequence"/>
</dbReference>
<dbReference type="EMBL" id="JBEDUW010000003">
    <property type="protein sequence ID" value="KAK9937967.1"/>
    <property type="molecule type" value="Genomic_DNA"/>
</dbReference>
<keyword evidence="6" id="KW-1185">Reference proteome</keyword>
<feature type="repeat" description="PPR" evidence="3">
    <location>
        <begin position="90"/>
        <end position="124"/>
    </location>
</feature>
<evidence type="ECO:0000256" key="1">
    <source>
        <dbReference type="ARBA" id="ARBA00007626"/>
    </source>
</evidence>
<evidence type="ECO:0000256" key="2">
    <source>
        <dbReference type="ARBA" id="ARBA00022737"/>
    </source>
</evidence>
<comment type="similarity">
    <text evidence="1">Belongs to the PPR family. P subfamily.</text>
</comment>
<reference evidence="5 6" key="1">
    <citation type="journal article" date="2023" name="G3 (Bethesda)">
        <title>A chromosome-length genome assembly and annotation of blackberry (Rubus argutus, cv. 'Hillquist').</title>
        <authorList>
            <person name="Bruna T."/>
            <person name="Aryal R."/>
            <person name="Dudchenko O."/>
            <person name="Sargent D.J."/>
            <person name="Mead D."/>
            <person name="Buti M."/>
            <person name="Cavallini A."/>
            <person name="Hytonen T."/>
            <person name="Andres J."/>
            <person name="Pham M."/>
            <person name="Weisz D."/>
            <person name="Mascagni F."/>
            <person name="Usai G."/>
            <person name="Natali L."/>
            <person name="Bassil N."/>
            <person name="Fernandez G.E."/>
            <person name="Lomsadze A."/>
            <person name="Armour M."/>
            <person name="Olukolu B."/>
            <person name="Poorten T."/>
            <person name="Britton C."/>
            <person name="Davik J."/>
            <person name="Ashrafi H."/>
            <person name="Aiden E.L."/>
            <person name="Borodovsky M."/>
            <person name="Worthington M."/>
        </authorList>
    </citation>
    <scope>NUCLEOTIDE SEQUENCE [LARGE SCALE GENOMIC DNA]</scope>
    <source>
        <strain evidence="5">PI 553951</strain>
    </source>
</reference>
<dbReference type="PROSITE" id="PS51375">
    <property type="entry name" value="PPR"/>
    <property type="match status" value="2"/>
</dbReference>
<evidence type="ECO:0000256" key="3">
    <source>
        <dbReference type="PROSITE-ProRule" id="PRU00708"/>
    </source>
</evidence>
<evidence type="ECO:0000313" key="6">
    <source>
        <dbReference type="Proteomes" id="UP001457282"/>
    </source>
</evidence>
<keyword evidence="4" id="KW-0732">Signal</keyword>
<sequence length="167" mass="19053">MQKMMRKRFVVFFSSFLIAAAEERRRPTTSKAQSTNLEDALKVFDEMVQRRPLPSVVRFTQILTQVSKLKHYSAVISLNKQMRLLGIASDAYTLSIIINCYCHLKQMGFSLSVLGQFFKLGLEPDVTTFNTLINGFIIENRVAEAAGIFSKMVERGHCEPKWLLSAR</sequence>
<dbReference type="PANTHER" id="PTHR47941">
    <property type="entry name" value="PENTATRICOPEPTIDE REPEAT-CONTAINING PROTEIN 3, MITOCHONDRIAL"/>
    <property type="match status" value="1"/>
</dbReference>
<dbReference type="NCBIfam" id="TIGR00756">
    <property type="entry name" value="PPR"/>
    <property type="match status" value="2"/>
</dbReference>
<evidence type="ECO:0000256" key="4">
    <source>
        <dbReference type="SAM" id="SignalP"/>
    </source>
</evidence>